<sequence length="281" mass="29116">MGAATAGASAAVSSALRARLRDVRYALPELVEKVSPGLDVTAAVAHFASLGGRGIRTSAGYFHASGETVGEVAAIWGDLAAGLAAAGIDTRIAVKANAIGFDRAAVAGLVASGIPLTFDAMAPVHADAILSLGREFAAGVALPARWQRSAADAVALRDTPCRIRLVKGEWADPVADVPDVAAAYLSLVERLAGRTAPVGIATHDPALAEAALTMLVASSTPCELEQLRGLPRRRTTAIAKRLGVPVRLYLPFGPGWWPYAVNQALARPHLPLWAMRDALGL</sequence>
<keyword evidence="3" id="KW-1185">Reference proteome</keyword>
<dbReference type="OrthoDB" id="9773461at2"/>
<evidence type="ECO:0000256" key="1">
    <source>
        <dbReference type="ARBA" id="ARBA00023002"/>
    </source>
</evidence>
<dbReference type="GO" id="GO:0016491">
    <property type="term" value="F:oxidoreductase activity"/>
    <property type="evidence" value="ECO:0007669"/>
    <property type="project" value="UniProtKB-KW"/>
</dbReference>
<dbReference type="Gene3D" id="3.20.20.220">
    <property type="match status" value="1"/>
</dbReference>
<dbReference type="SUPFAM" id="SSF51730">
    <property type="entry name" value="FAD-linked oxidoreductase"/>
    <property type="match status" value="1"/>
</dbReference>
<dbReference type="InterPro" id="IPR029041">
    <property type="entry name" value="FAD-linked_oxidoreductase-like"/>
</dbReference>
<proteinExistence type="predicted"/>
<dbReference type="Proteomes" id="UP000433652">
    <property type="component" value="Unassembled WGS sequence"/>
</dbReference>
<name>A0A6I4T180_9SPHN</name>
<comment type="caution">
    <text evidence="2">The sequence shown here is derived from an EMBL/GenBank/DDBJ whole genome shotgun (WGS) entry which is preliminary data.</text>
</comment>
<accession>A0A6I4T180</accession>
<evidence type="ECO:0000313" key="2">
    <source>
        <dbReference type="EMBL" id="MXO60432.1"/>
    </source>
</evidence>
<evidence type="ECO:0000313" key="3">
    <source>
        <dbReference type="Proteomes" id="UP000433652"/>
    </source>
</evidence>
<dbReference type="AlphaFoldDB" id="A0A6I4T180"/>
<organism evidence="2 3">
    <name type="scientific">Croceibacterium salegens</name>
    <dbReference type="NCBI Taxonomy" id="1737568"/>
    <lineage>
        <taxon>Bacteria</taxon>
        <taxon>Pseudomonadati</taxon>
        <taxon>Pseudomonadota</taxon>
        <taxon>Alphaproteobacteria</taxon>
        <taxon>Sphingomonadales</taxon>
        <taxon>Erythrobacteraceae</taxon>
        <taxon>Croceibacterium</taxon>
    </lineage>
</organism>
<dbReference type="EMBL" id="WTYM01000052">
    <property type="protein sequence ID" value="MXO60432.1"/>
    <property type="molecule type" value="Genomic_DNA"/>
</dbReference>
<keyword evidence="1" id="KW-0560">Oxidoreductase</keyword>
<gene>
    <name evidence="2" type="ORF">GRI89_12880</name>
</gene>
<reference evidence="2 3" key="1">
    <citation type="submission" date="2019-12" db="EMBL/GenBank/DDBJ databases">
        <title>Genomic-based taxomic classification of the family Erythrobacteraceae.</title>
        <authorList>
            <person name="Xu L."/>
        </authorList>
    </citation>
    <scope>NUCLEOTIDE SEQUENCE [LARGE SCALE GENOMIC DNA]</scope>
    <source>
        <strain evidence="2 3">MCCC 1K01500</strain>
    </source>
</reference>
<protein>
    <submittedName>
        <fullName evidence="2">Proline dehydrogenase</fullName>
    </submittedName>
</protein>